<organism evidence="1 2">
    <name type="scientific">Haemonchus contortus</name>
    <name type="common">Barber pole worm</name>
    <dbReference type="NCBI Taxonomy" id="6289"/>
    <lineage>
        <taxon>Eukaryota</taxon>
        <taxon>Metazoa</taxon>
        <taxon>Ecdysozoa</taxon>
        <taxon>Nematoda</taxon>
        <taxon>Chromadorea</taxon>
        <taxon>Rhabditida</taxon>
        <taxon>Rhabditina</taxon>
        <taxon>Rhabditomorpha</taxon>
        <taxon>Strongyloidea</taxon>
        <taxon>Trichostrongylidae</taxon>
        <taxon>Haemonchus</taxon>
    </lineage>
</organism>
<keyword evidence="1" id="KW-1185">Reference proteome</keyword>
<accession>A0A7I4YW64</accession>
<dbReference type="WBParaSite" id="HCON_00149230-00001">
    <property type="protein sequence ID" value="HCON_00149230-00001"/>
    <property type="gene ID" value="HCON_00149230"/>
</dbReference>
<evidence type="ECO:0000313" key="2">
    <source>
        <dbReference type="WBParaSite" id="HCON_00149230-00001"/>
    </source>
</evidence>
<reference evidence="2" key="1">
    <citation type="submission" date="2020-12" db="UniProtKB">
        <authorList>
            <consortium name="WormBaseParasite"/>
        </authorList>
    </citation>
    <scope>IDENTIFICATION</scope>
    <source>
        <strain evidence="2">MHco3</strain>
    </source>
</reference>
<evidence type="ECO:0000313" key="1">
    <source>
        <dbReference type="Proteomes" id="UP000025227"/>
    </source>
</evidence>
<dbReference type="Proteomes" id="UP000025227">
    <property type="component" value="Unplaced"/>
</dbReference>
<dbReference type="AlphaFoldDB" id="A0A7I4YW64"/>
<proteinExistence type="predicted"/>
<name>A0A7I4YW64_HAECO</name>
<sequence>AFLFNSVMLSMIWRQLWLKLLRGRLSVEDGFCSEEV</sequence>
<protein>
    <submittedName>
        <fullName evidence="2">Ceramide synthase 5</fullName>
    </submittedName>
</protein>